<evidence type="ECO:0000256" key="7">
    <source>
        <dbReference type="ARBA" id="ARBA00023125"/>
    </source>
</evidence>
<dbReference type="PANTHER" id="PTHR42933:SF1">
    <property type="entry name" value="SITE-SPECIFIC DNA-METHYLTRANSFERASE (ADENINE-SPECIFIC)"/>
    <property type="match status" value="1"/>
</dbReference>
<dbReference type="SUPFAM" id="SSF53335">
    <property type="entry name" value="S-adenosyl-L-methionine-dependent methyltransferases"/>
    <property type="match status" value="1"/>
</dbReference>
<keyword evidence="7" id="KW-0238">DNA-binding</keyword>
<dbReference type="PANTHER" id="PTHR42933">
    <property type="entry name" value="SLR6095 PROTEIN"/>
    <property type="match status" value="1"/>
</dbReference>
<keyword evidence="3" id="KW-0489">Methyltransferase</keyword>
<organism evidence="10 11">
    <name type="scientific">Kistimonas scapharcae</name>
    <dbReference type="NCBI Taxonomy" id="1036133"/>
    <lineage>
        <taxon>Bacteria</taxon>
        <taxon>Pseudomonadati</taxon>
        <taxon>Pseudomonadota</taxon>
        <taxon>Gammaproteobacteria</taxon>
        <taxon>Oceanospirillales</taxon>
        <taxon>Endozoicomonadaceae</taxon>
        <taxon>Kistimonas</taxon>
    </lineage>
</organism>
<evidence type="ECO:0000256" key="8">
    <source>
        <dbReference type="ARBA" id="ARBA00047942"/>
    </source>
</evidence>
<evidence type="ECO:0000313" key="11">
    <source>
        <dbReference type="Proteomes" id="UP001500604"/>
    </source>
</evidence>
<dbReference type="EC" id="2.1.1.72" evidence="2"/>
<dbReference type="InterPro" id="IPR044946">
    <property type="entry name" value="Restrct_endonuc_typeI_TRD_sf"/>
</dbReference>
<protein>
    <recommendedName>
        <fullName evidence="2">site-specific DNA-methyltransferase (adenine-specific)</fullName>
        <ecNumber evidence="2">2.1.1.72</ecNumber>
    </recommendedName>
</protein>
<keyword evidence="11" id="KW-1185">Reference proteome</keyword>
<accession>A0ABP8V2D8</accession>
<gene>
    <name evidence="10" type="ORF">GCM10023116_18480</name>
</gene>
<keyword evidence="5" id="KW-0949">S-adenosyl-L-methionine</keyword>
<keyword evidence="4" id="KW-0808">Transferase</keyword>
<evidence type="ECO:0000256" key="4">
    <source>
        <dbReference type="ARBA" id="ARBA00022679"/>
    </source>
</evidence>
<comment type="catalytic activity">
    <reaction evidence="8">
        <text>a 2'-deoxyadenosine in DNA + S-adenosyl-L-methionine = an N(6)-methyl-2'-deoxyadenosine in DNA + S-adenosyl-L-homocysteine + H(+)</text>
        <dbReference type="Rhea" id="RHEA:15197"/>
        <dbReference type="Rhea" id="RHEA-COMP:12418"/>
        <dbReference type="Rhea" id="RHEA-COMP:12419"/>
        <dbReference type="ChEBI" id="CHEBI:15378"/>
        <dbReference type="ChEBI" id="CHEBI:57856"/>
        <dbReference type="ChEBI" id="CHEBI:59789"/>
        <dbReference type="ChEBI" id="CHEBI:90615"/>
        <dbReference type="ChEBI" id="CHEBI:90616"/>
        <dbReference type="EC" id="2.1.1.72"/>
    </reaction>
</comment>
<dbReference type="InterPro" id="IPR003356">
    <property type="entry name" value="DNA_methylase_A-5"/>
</dbReference>
<dbReference type="Pfam" id="PF02384">
    <property type="entry name" value="N6_Mtase"/>
    <property type="match status" value="1"/>
</dbReference>
<evidence type="ECO:0000256" key="2">
    <source>
        <dbReference type="ARBA" id="ARBA00011900"/>
    </source>
</evidence>
<dbReference type="Proteomes" id="UP001500604">
    <property type="component" value="Unassembled WGS sequence"/>
</dbReference>
<evidence type="ECO:0000259" key="9">
    <source>
        <dbReference type="Pfam" id="PF02384"/>
    </source>
</evidence>
<dbReference type="Gene3D" id="3.90.220.20">
    <property type="entry name" value="DNA methylase specificity domains"/>
    <property type="match status" value="1"/>
</dbReference>
<dbReference type="InterPro" id="IPR051537">
    <property type="entry name" value="DNA_Adenine_Mtase"/>
</dbReference>
<comment type="similarity">
    <text evidence="1">Belongs to the N(4)/N(6)-methyltransferase family.</text>
</comment>
<evidence type="ECO:0000313" key="10">
    <source>
        <dbReference type="EMBL" id="GAA4649574.1"/>
    </source>
</evidence>
<feature type="domain" description="DNA methylase adenine-specific" evidence="9">
    <location>
        <begin position="211"/>
        <end position="393"/>
    </location>
</feature>
<evidence type="ECO:0000256" key="6">
    <source>
        <dbReference type="ARBA" id="ARBA00022747"/>
    </source>
</evidence>
<dbReference type="InterPro" id="IPR029063">
    <property type="entry name" value="SAM-dependent_MTases_sf"/>
</dbReference>
<keyword evidence="6" id="KW-0680">Restriction system</keyword>
<dbReference type="Gene3D" id="3.40.50.150">
    <property type="entry name" value="Vaccinia Virus protein VP39"/>
    <property type="match status" value="1"/>
</dbReference>
<reference evidence="11" key="1">
    <citation type="journal article" date="2019" name="Int. J. Syst. Evol. Microbiol.">
        <title>The Global Catalogue of Microorganisms (GCM) 10K type strain sequencing project: providing services to taxonomists for standard genome sequencing and annotation.</title>
        <authorList>
            <consortium name="The Broad Institute Genomics Platform"/>
            <consortium name="The Broad Institute Genome Sequencing Center for Infectious Disease"/>
            <person name="Wu L."/>
            <person name="Ma J."/>
        </authorList>
    </citation>
    <scope>NUCLEOTIDE SEQUENCE [LARGE SCALE GENOMIC DNA]</scope>
    <source>
        <strain evidence="11">JCM 17805</strain>
    </source>
</reference>
<comment type="caution">
    <text evidence="10">The sequence shown here is derived from an EMBL/GenBank/DDBJ whole genome shotgun (WGS) entry which is preliminary data.</text>
</comment>
<sequence>MSTDVILRMIDDNDRDEIWYCDQLLLLGQLIAWAWLEQKHMLPSSLSILGLQPAMVREKLTQLTALDDPSCHPEIFGFSCLQGIPKDKLDTLISNLNKALQAELIIYPEIPHTLQQLVNRAGNQTPFWTIPDDIAELMALLLAPEKNSACYCPFNGTLSLAQQLAAQQQNVYTELPLASPLPYITNLLADQAIEHRVSHPIFSPSWLKPGALVQFDYCFACPPSKQRYNIKRINDLYGRFPEQPLYGDVIHIRHLLAQCRKQAVAVVTESILQRTAGKEWRFKKQLLEEGLIKAVIRLPPSSLAPYRDTPCLMVFDKQHQHQNIMIFDASTGYFRAHSKRNQIYPQPDTLRNMDVICQQIEEQEVTAHSRLVSYDELVENDYNMQVDRYLTNKPSRRLNAVSSETVALSELADLIRGQSVKSDNMLNGDQFLEVMVSDISTAGVVEQAGKPVIVNEHRERAIQQRLKPGDILLVIKGHTGKVGLVPTICGNNWIASQSFQIIRLKKGTWIKDPVVLFQYLSSSAGQAILQQLRSGASVPLLQTRDIKKLPIPKMSDEQQEMAQHHWEEIRSIHAEIRFLQDKALTFRRKIWHH</sequence>
<proteinExistence type="inferred from homology"/>
<dbReference type="EMBL" id="BAABFL010000135">
    <property type="protein sequence ID" value="GAA4649574.1"/>
    <property type="molecule type" value="Genomic_DNA"/>
</dbReference>
<name>A0ABP8V2D8_9GAMM</name>
<dbReference type="SUPFAM" id="SSF116734">
    <property type="entry name" value="DNA methylase specificity domain"/>
    <property type="match status" value="1"/>
</dbReference>
<dbReference type="RefSeq" id="WP_345195461.1">
    <property type="nucleotide sequence ID" value="NZ_BAABFL010000135.1"/>
</dbReference>
<evidence type="ECO:0000256" key="3">
    <source>
        <dbReference type="ARBA" id="ARBA00022603"/>
    </source>
</evidence>
<evidence type="ECO:0000256" key="5">
    <source>
        <dbReference type="ARBA" id="ARBA00022691"/>
    </source>
</evidence>
<evidence type="ECO:0000256" key="1">
    <source>
        <dbReference type="ARBA" id="ARBA00006594"/>
    </source>
</evidence>
<dbReference type="CDD" id="cd16961">
    <property type="entry name" value="RMtype1_S_TRD-CR_like"/>
    <property type="match status" value="1"/>
</dbReference>